<feature type="transmembrane region" description="Helical" evidence="1">
    <location>
        <begin position="21"/>
        <end position="44"/>
    </location>
</feature>
<evidence type="ECO:0000313" key="3">
    <source>
        <dbReference type="Proteomes" id="UP000029556"/>
    </source>
</evidence>
<reference evidence="2 3" key="1">
    <citation type="submission" date="2014-07" db="EMBL/GenBank/DDBJ databases">
        <authorList>
            <person name="McCorrison J."/>
            <person name="Sanka R."/>
            <person name="Torralba M."/>
            <person name="Gillis M."/>
            <person name="Haft D.H."/>
            <person name="Methe B."/>
            <person name="Sutton G."/>
            <person name="Nelson K.E."/>
        </authorList>
    </citation>
    <scope>NUCLEOTIDE SEQUENCE [LARGE SCALE GENOMIC DNA]</scope>
    <source>
        <strain evidence="2 3">DNF00853</strain>
    </source>
</reference>
<dbReference type="EMBL" id="JRNN01000025">
    <property type="protein sequence ID" value="KGF36680.1"/>
    <property type="molecule type" value="Genomic_DNA"/>
</dbReference>
<keyword evidence="1" id="KW-0812">Transmembrane</keyword>
<evidence type="ECO:0000256" key="1">
    <source>
        <dbReference type="SAM" id="Phobius"/>
    </source>
</evidence>
<sequence>MSAKYPRRQRGTGETPRDRIFWIRNILNIIFMIGAVVGVIFYFFTQKETLGIIIILTAMFFKMAECSIRIFHK</sequence>
<dbReference type="RefSeq" id="WP_004349897.1">
    <property type="nucleotide sequence ID" value="NZ_JRNN01000025.1"/>
</dbReference>
<proteinExistence type="predicted"/>
<gene>
    <name evidence="2" type="ORF">HMPREF2137_01405</name>
</gene>
<name>A0A095ZPJ0_9BACT</name>
<dbReference type="GeneID" id="97996675"/>
<protein>
    <submittedName>
        <fullName evidence="2">Membrane protein</fullName>
    </submittedName>
</protein>
<keyword evidence="1" id="KW-0472">Membrane</keyword>
<evidence type="ECO:0000313" key="2">
    <source>
        <dbReference type="EMBL" id="KGF36680.1"/>
    </source>
</evidence>
<dbReference type="AlphaFoldDB" id="A0A095ZPJ0"/>
<dbReference type="Proteomes" id="UP000029556">
    <property type="component" value="Unassembled WGS sequence"/>
</dbReference>
<organism evidence="2 3">
    <name type="scientific">Hoylesella buccalis DNF00853</name>
    <dbReference type="NCBI Taxonomy" id="1401074"/>
    <lineage>
        <taxon>Bacteria</taxon>
        <taxon>Pseudomonadati</taxon>
        <taxon>Bacteroidota</taxon>
        <taxon>Bacteroidia</taxon>
        <taxon>Bacteroidales</taxon>
        <taxon>Prevotellaceae</taxon>
        <taxon>Hoylesella</taxon>
    </lineage>
</organism>
<keyword evidence="1" id="KW-1133">Transmembrane helix</keyword>
<dbReference type="OrthoDB" id="1081286at2"/>
<feature type="transmembrane region" description="Helical" evidence="1">
    <location>
        <begin position="50"/>
        <end position="71"/>
    </location>
</feature>
<comment type="caution">
    <text evidence="2">The sequence shown here is derived from an EMBL/GenBank/DDBJ whole genome shotgun (WGS) entry which is preliminary data.</text>
</comment>
<accession>A0A095ZPJ0</accession>